<evidence type="ECO:0000313" key="2">
    <source>
        <dbReference type="Proteomes" id="UP000516230"/>
    </source>
</evidence>
<dbReference type="Proteomes" id="UP000516230">
    <property type="component" value="Chromosome"/>
</dbReference>
<dbReference type="EMBL" id="CP060825">
    <property type="protein sequence ID" value="QNP62391.1"/>
    <property type="molecule type" value="Genomic_DNA"/>
</dbReference>
<proteinExistence type="predicted"/>
<dbReference type="AlphaFoldDB" id="A0A7H0HPC5"/>
<name>A0A7H0HPC5_9ACTN</name>
<reference evidence="1 2" key="1">
    <citation type="submission" date="2020-08" db="EMBL/GenBank/DDBJ databases">
        <title>A novel species.</title>
        <authorList>
            <person name="Gao J."/>
        </authorList>
    </citation>
    <scope>NUCLEOTIDE SEQUENCE [LARGE SCALE GENOMIC DNA]</scope>
    <source>
        <strain evidence="1 2">CRPJ-33</strain>
    </source>
</reference>
<dbReference type="RefSeq" id="WP_187739581.1">
    <property type="nucleotide sequence ID" value="NZ_CP060825.1"/>
</dbReference>
<sequence length="463" mass="49246">MRGHAAVRANVRTAAWRLLGGEGAEEVLPCGGAASWTALDEELRDVLRYRGAAPRHTASLPVPALCHPDGRVREAALAHGPRTPSFWYLAVIRCADWAPPVRLRARALLEERLRTAPDETLRTLTPLVLRTGRRAEGEWALGLFRAAYEARPELAAARLDDTRDTATRRLAARVVVTARRPGARELARRAAAELDPVLCRLWSDTALAVMAADGADDGAVDTLLAARAPMVRAAGVTALRRAGRTSEAAGRLADRSALVRACARWAYAQGGGDPHARYRKLCADPASLAPGAVAGLAECGRRDDAALIRPLLAHASGAVRAAAVAGLRSLECAPPALVLPLLDDPSPAVVRRATEALLPYAPGLPAGELERRLAPACPTPVRRAAFRLLRARGGLDQLRAAVALTTDADPGLRGNAESAVQLRRWMRDVPPGSAEVAGLLDRCGHLFSDYVMAGVRRRVGLPG</sequence>
<gene>
    <name evidence="1" type="ORF">IAG43_05220</name>
</gene>
<accession>A0A7H0HPC5</accession>
<evidence type="ECO:0000313" key="1">
    <source>
        <dbReference type="EMBL" id="QNP62391.1"/>
    </source>
</evidence>
<organism evidence="1 2">
    <name type="scientific">Streptomyces genisteinicus</name>
    <dbReference type="NCBI Taxonomy" id="2768068"/>
    <lineage>
        <taxon>Bacteria</taxon>
        <taxon>Bacillati</taxon>
        <taxon>Actinomycetota</taxon>
        <taxon>Actinomycetes</taxon>
        <taxon>Kitasatosporales</taxon>
        <taxon>Streptomycetaceae</taxon>
        <taxon>Streptomyces</taxon>
    </lineage>
</organism>
<keyword evidence="2" id="KW-1185">Reference proteome</keyword>
<protein>
    <recommendedName>
        <fullName evidence="3">HEAT repeat domain-containing protein</fullName>
    </recommendedName>
</protein>
<evidence type="ECO:0008006" key="3">
    <source>
        <dbReference type="Google" id="ProtNLM"/>
    </source>
</evidence>
<dbReference type="KEGG" id="sgj:IAG43_05220"/>